<dbReference type="GO" id="GO:0005524">
    <property type="term" value="F:ATP binding"/>
    <property type="evidence" value="ECO:0007669"/>
    <property type="project" value="UniProtKB-KW"/>
</dbReference>
<dbReference type="PANTHER" id="PTHR43097">
    <property type="entry name" value="GLUTAMINE-TRNA LIGASE"/>
    <property type="match status" value="1"/>
</dbReference>
<dbReference type="PROSITE" id="PS00178">
    <property type="entry name" value="AA_TRNA_LIGASE_I"/>
    <property type="match status" value="1"/>
</dbReference>
<evidence type="ECO:0000256" key="1">
    <source>
        <dbReference type="ARBA" id="ARBA00022598"/>
    </source>
</evidence>
<dbReference type="SUPFAM" id="SSF52374">
    <property type="entry name" value="Nucleotidylyl transferase"/>
    <property type="match status" value="1"/>
</dbReference>
<evidence type="ECO:0000313" key="10">
    <source>
        <dbReference type="EMBL" id="PWA79012.1"/>
    </source>
</evidence>
<keyword evidence="5 6" id="KW-0030">Aminoacyl-tRNA synthetase</keyword>
<comment type="similarity">
    <text evidence="6">Belongs to the class-I aminoacyl-tRNA synthetase family.</text>
</comment>
<dbReference type="Pfam" id="PF00043">
    <property type="entry name" value="GST_C"/>
    <property type="match status" value="1"/>
</dbReference>
<keyword evidence="2 6" id="KW-0547">Nucleotide-binding</keyword>
<dbReference type="InterPro" id="IPR001412">
    <property type="entry name" value="aa-tRNA-synth_I_CS"/>
</dbReference>
<accession>A0A2U1NZS4</accession>
<dbReference type="GO" id="GO:0006424">
    <property type="term" value="P:glutamyl-tRNA aminoacylation"/>
    <property type="evidence" value="ECO:0007669"/>
    <property type="project" value="TreeGrafter"/>
</dbReference>
<evidence type="ECO:0000256" key="5">
    <source>
        <dbReference type="ARBA" id="ARBA00023146"/>
    </source>
</evidence>
<evidence type="ECO:0000259" key="9">
    <source>
        <dbReference type="Pfam" id="PF00749"/>
    </source>
</evidence>
<dbReference type="Proteomes" id="UP000245207">
    <property type="component" value="Unassembled WGS sequence"/>
</dbReference>
<name>A0A2U1NZS4_ARTAN</name>
<comment type="caution">
    <text evidence="10">The sequence shown here is derived from an EMBL/GenBank/DDBJ whole genome shotgun (WGS) entry which is preliminary data.</text>
</comment>
<dbReference type="GO" id="GO:0005829">
    <property type="term" value="C:cytosol"/>
    <property type="evidence" value="ECO:0007669"/>
    <property type="project" value="TreeGrafter"/>
</dbReference>
<dbReference type="SUPFAM" id="SSF47616">
    <property type="entry name" value="GST C-terminal domain-like"/>
    <property type="match status" value="1"/>
</dbReference>
<feature type="domain" description="Glutathione S-transferase C-terminal" evidence="8">
    <location>
        <begin position="104"/>
        <end position="157"/>
    </location>
</feature>
<dbReference type="Gene3D" id="3.40.50.620">
    <property type="entry name" value="HUPs"/>
    <property type="match status" value="1"/>
</dbReference>
<dbReference type="GO" id="GO:0017102">
    <property type="term" value="C:methionyl glutamyl tRNA synthetase complex"/>
    <property type="evidence" value="ECO:0007669"/>
    <property type="project" value="TreeGrafter"/>
</dbReference>
<dbReference type="PRINTS" id="PR00987">
    <property type="entry name" value="TRNASYNTHGLU"/>
</dbReference>
<dbReference type="InterPro" id="IPR036282">
    <property type="entry name" value="Glutathione-S-Trfase_C_sf"/>
</dbReference>
<dbReference type="CDD" id="cd10289">
    <property type="entry name" value="GST_C_AaRS_like"/>
    <property type="match status" value="1"/>
</dbReference>
<dbReference type="AlphaFoldDB" id="A0A2U1NZS4"/>
<dbReference type="EMBL" id="PKPP01001912">
    <property type="protein sequence ID" value="PWA79012.1"/>
    <property type="molecule type" value="Genomic_DNA"/>
</dbReference>
<protein>
    <submittedName>
        <fullName evidence="10">Aminoacyl-tRNA synthetase, class I, conserved site-containing protein</fullName>
    </submittedName>
</protein>
<evidence type="ECO:0000259" key="8">
    <source>
        <dbReference type="Pfam" id="PF00043"/>
    </source>
</evidence>
<reference evidence="10 11" key="1">
    <citation type="journal article" date="2018" name="Mol. Plant">
        <title>The genome of Artemisia annua provides insight into the evolution of Asteraceae family and artemisinin biosynthesis.</title>
        <authorList>
            <person name="Shen Q."/>
            <person name="Zhang L."/>
            <person name="Liao Z."/>
            <person name="Wang S."/>
            <person name="Yan T."/>
            <person name="Shi P."/>
            <person name="Liu M."/>
            <person name="Fu X."/>
            <person name="Pan Q."/>
            <person name="Wang Y."/>
            <person name="Lv Z."/>
            <person name="Lu X."/>
            <person name="Zhang F."/>
            <person name="Jiang W."/>
            <person name="Ma Y."/>
            <person name="Chen M."/>
            <person name="Hao X."/>
            <person name="Li L."/>
            <person name="Tang Y."/>
            <person name="Lv G."/>
            <person name="Zhou Y."/>
            <person name="Sun X."/>
            <person name="Brodelius P.E."/>
            <person name="Rose J.K.C."/>
            <person name="Tang K."/>
        </authorList>
    </citation>
    <scope>NUCLEOTIDE SEQUENCE [LARGE SCALE GENOMIC DNA]</scope>
    <source>
        <strain evidence="11">cv. Huhao1</strain>
        <tissue evidence="10">Leaf</tissue>
    </source>
</reference>
<feature type="domain" description="Glutamyl/glutaminyl-tRNA synthetase class Ib catalytic" evidence="9">
    <location>
        <begin position="217"/>
        <end position="251"/>
    </location>
</feature>
<gene>
    <name evidence="10" type="ORF">CTI12_AA166530</name>
</gene>
<keyword evidence="4 6" id="KW-0648">Protein biosynthesis</keyword>
<dbReference type="InterPro" id="IPR020058">
    <property type="entry name" value="Glu/Gln-tRNA-synth_Ib_cat-dom"/>
</dbReference>
<feature type="region of interest" description="Disordered" evidence="7">
    <location>
        <begin position="175"/>
        <end position="199"/>
    </location>
</feature>
<sequence length="251" mass="27818">MDLKLLIALDETPPLSVLAVASLAAVSLTVNPSLTSESQPVLVLNDGKELRGTNEILRYLGRTATTIPSLYERDDTETSQIDYWLEYALTFSSGSKYEGACKHVDEYLLQCTFLVGHSLSIADITIWSYLAVGKRWQSLMKSKKYPSVTRWYNMISSEFATVLNDFTSAYTKKKDSGKPVPLKLKENGQNNGQQGPNEVVSASNRHEVDLPYAEMGKVVVRFAPEPSGYLHIGHAKAALLNEYFAQNTTGK</sequence>
<evidence type="ECO:0000256" key="7">
    <source>
        <dbReference type="SAM" id="MobiDB-lite"/>
    </source>
</evidence>
<dbReference type="OrthoDB" id="1728119at2759"/>
<keyword evidence="3 6" id="KW-0067">ATP-binding</keyword>
<keyword evidence="11" id="KW-1185">Reference proteome</keyword>
<evidence type="ECO:0000256" key="4">
    <source>
        <dbReference type="ARBA" id="ARBA00022917"/>
    </source>
</evidence>
<evidence type="ECO:0000256" key="2">
    <source>
        <dbReference type="ARBA" id="ARBA00022741"/>
    </source>
</evidence>
<keyword evidence="1 6" id="KW-0436">Ligase</keyword>
<proteinExistence type="inferred from homology"/>
<dbReference type="InterPro" id="IPR050132">
    <property type="entry name" value="Gln/Glu-tRNA_Ligase"/>
</dbReference>
<evidence type="ECO:0000256" key="6">
    <source>
        <dbReference type="RuleBase" id="RU363037"/>
    </source>
</evidence>
<organism evidence="10 11">
    <name type="scientific">Artemisia annua</name>
    <name type="common">Sweet wormwood</name>
    <dbReference type="NCBI Taxonomy" id="35608"/>
    <lineage>
        <taxon>Eukaryota</taxon>
        <taxon>Viridiplantae</taxon>
        <taxon>Streptophyta</taxon>
        <taxon>Embryophyta</taxon>
        <taxon>Tracheophyta</taxon>
        <taxon>Spermatophyta</taxon>
        <taxon>Magnoliopsida</taxon>
        <taxon>eudicotyledons</taxon>
        <taxon>Gunneridae</taxon>
        <taxon>Pentapetalae</taxon>
        <taxon>asterids</taxon>
        <taxon>campanulids</taxon>
        <taxon>Asterales</taxon>
        <taxon>Asteraceae</taxon>
        <taxon>Asteroideae</taxon>
        <taxon>Anthemideae</taxon>
        <taxon>Artemisiinae</taxon>
        <taxon>Artemisia</taxon>
    </lineage>
</organism>
<evidence type="ECO:0000256" key="3">
    <source>
        <dbReference type="ARBA" id="ARBA00022840"/>
    </source>
</evidence>
<dbReference type="GO" id="GO:0009791">
    <property type="term" value="P:post-embryonic development"/>
    <property type="evidence" value="ECO:0007669"/>
    <property type="project" value="UniProtKB-ARBA"/>
</dbReference>
<dbReference type="InterPro" id="IPR000924">
    <property type="entry name" value="Glu/Gln-tRNA-synth"/>
</dbReference>
<dbReference type="Gene3D" id="1.20.1050.130">
    <property type="match status" value="1"/>
</dbReference>
<dbReference type="Pfam" id="PF00749">
    <property type="entry name" value="tRNA-synt_1c"/>
    <property type="match status" value="1"/>
</dbReference>
<dbReference type="InterPro" id="IPR014729">
    <property type="entry name" value="Rossmann-like_a/b/a_fold"/>
</dbReference>
<dbReference type="GO" id="GO:0004818">
    <property type="term" value="F:glutamate-tRNA ligase activity"/>
    <property type="evidence" value="ECO:0007669"/>
    <property type="project" value="TreeGrafter"/>
</dbReference>
<dbReference type="STRING" id="35608.A0A2U1NZS4"/>
<evidence type="ECO:0000313" key="11">
    <source>
        <dbReference type="Proteomes" id="UP000245207"/>
    </source>
</evidence>
<dbReference type="GO" id="GO:0048608">
    <property type="term" value="P:reproductive structure development"/>
    <property type="evidence" value="ECO:0007669"/>
    <property type="project" value="UniProtKB-ARBA"/>
</dbReference>
<dbReference type="PANTHER" id="PTHR43097:SF5">
    <property type="entry name" value="GLUTAMATE--TRNA LIGASE"/>
    <property type="match status" value="1"/>
</dbReference>
<dbReference type="InterPro" id="IPR004046">
    <property type="entry name" value="GST_C"/>
</dbReference>